<dbReference type="RefSeq" id="XP_013954056.1">
    <property type="nucleotide sequence ID" value="XM_014098581.1"/>
</dbReference>
<dbReference type="PRINTS" id="PR00704">
    <property type="entry name" value="CALPAIN"/>
</dbReference>
<dbReference type="InParanoid" id="G9N0H7"/>
<feature type="active site" evidence="2 3">
    <location>
        <position position="93"/>
    </location>
</feature>
<dbReference type="GeneID" id="25787272"/>
<dbReference type="STRING" id="413071.G9N0H7"/>
<keyword evidence="3" id="KW-0645">Protease</keyword>
<dbReference type="OrthoDB" id="424753at2759"/>
<reference evidence="5 6" key="1">
    <citation type="journal article" date="2011" name="Genome Biol.">
        <title>Comparative genome sequence analysis underscores mycoparasitism as the ancestral life style of Trichoderma.</title>
        <authorList>
            <person name="Kubicek C.P."/>
            <person name="Herrera-Estrella A."/>
            <person name="Seidl-Seiboth V."/>
            <person name="Martinez D.A."/>
            <person name="Druzhinina I.S."/>
            <person name="Thon M."/>
            <person name="Zeilinger S."/>
            <person name="Casas-Flores S."/>
            <person name="Horwitz B.A."/>
            <person name="Mukherjee P.K."/>
            <person name="Mukherjee M."/>
            <person name="Kredics L."/>
            <person name="Alcaraz L.D."/>
            <person name="Aerts A."/>
            <person name="Antal Z."/>
            <person name="Atanasova L."/>
            <person name="Cervantes-Badillo M.G."/>
            <person name="Challacombe J."/>
            <person name="Chertkov O."/>
            <person name="McCluskey K."/>
            <person name="Coulpier F."/>
            <person name="Deshpande N."/>
            <person name="von Doehren H."/>
            <person name="Ebbole D.J."/>
            <person name="Esquivel-Naranjo E.U."/>
            <person name="Fekete E."/>
            <person name="Flipphi M."/>
            <person name="Glaser F."/>
            <person name="Gomez-Rodriguez E.Y."/>
            <person name="Gruber S."/>
            <person name="Han C."/>
            <person name="Henrissat B."/>
            <person name="Hermosa R."/>
            <person name="Hernandez-Onate M."/>
            <person name="Karaffa L."/>
            <person name="Kosti I."/>
            <person name="Le Crom S."/>
            <person name="Lindquist E."/>
            <person name="Lucas S."/>
            <person name="Luebeck M."/>
            <person name="Luebeck P.S."/>
            <person name="Margeot A."/>
            <person name="Metz B."/>
            <person name="Misra M."/>
            <person name="Nevalainen H."/>
            <person name="Omann M."/>
            <person name="Packer N."/>
            <person name="Perrone G."/>
            <person name="Uresti-Rivera E.E."/>
            <person name="Salamov A."/>
            <person name="Schmoll M."/>
            <person name="Seiboth B."/>
            <person name="Shapiro H."/>
            <person name="Sukno S."/>
            <person name="Tamayo-Ramos J.A."/>
            <person name="Tisch D."/>
            <person name="Wiest A."/>
            <person name="Wilkinson H.H."/>
            <person name="Zhang M."/>
            <person name="Coutinho P.M."/>
            <person name="Kenerley C.M."/>
            <person name="Monte E."/>
            <person name="Baker S.E."/>
            <person name="Grigoriev I.V."/>
        </authorList>
    </citation>
    <scope>NUCLEOTIDE SEQUENCE [LARGE SCALE GENOMIC DNA]</scope>
    <source>
        <strain evidence="6">Gv29-8 / FGSC 10586</strain>
    </source>
</reference>
<dbReference type="Proteomes" id="UP000007115">
    <property type="component" value="Unassembled WGS sequence"/>
</dbReference>
<keyword evidence="6" id="KW-1185">Reference proteome</keyword>
<dbReference type="SMART" id="SM00230">
    <property type="entry name" value="CysPc"/>
    <property type="match status" value="1"/>
</dbReference>
<comment type="similarity">
    <text evidence="1">Belongs to the peptidase C2 family.</text>
</comment>
<dbReference type="PANTHER" id="PTHR10183:SF425">
    <property type="entry name" value="CALPAIN-5"/>
    <property type="match status" value="1"/>
</dbReference>
<dbReference type="PANTHER" id="PTHR10183">
    <property type="entry name" value="CALPAIN"/>
    <property type="match status" value="1"/>
</dbReference>
<evidence type="ECO:0000256" key="3">
    <source>
        <dbReference type="PROSITE-ProRule" id="PRU00239"/>
    </source>
</evidence>
<dbReference type="GO" id="GO:0006508">
    <property type="term" value="P:proteolysis"/>
    <property type="evidence" value="ECO:0007669"/>
    <property type="project" value="UniProtKB-KW"/>
</dbReference>
<evidence type="ECO:0000313" key="6">
    <source>
        <dbReference type="Proteomes" id="UP000007115"/>
    </source>
</evidence>
<evidence type="ECO:0000256" key="2">
    <source>
        <dbReference type="PIRSR" id="PIRSR622684-1"/>
    </source>
</evidence>
<dbReference type="HOGENOM" id="CLU_006072_3_3_1"/>
<evidence type="ECO:0000259" key="4">
    <source>
        <dbReference type="PROSITE" id="PS50203"/>
    </source>
</evidence>
<feature type="domain" description="Calpain catalytic" evidence="4">
    <location>
        <begin position="28"/>
        <end position="361"/>
    </location>
</feature>
<feature type="non-terminal residue" evidence="5">
    <location>
        <position position="502"/>
    </location>
</feature>
<keyword evidence="3" id="KW-0788">Thiol protease</keyword>
<proteinExistence type="inferred from homology"/>
<dbReference type="InterPro" id="IPR022684">
    <property type="entry name" value="Calpain_cysteine_protease"/>
</dbReference>
<dbReference type="Pfam" id="PF00648">
    <property type="entry name" value="Peptidase_C2"/>
    <property type="match status" value="1"/>
</dbReference>
<dbReference type="AlphaFoldDB" id="G9N0H7"/>
<protein>
    <recommendedName>
        <fullName evidence="4">Calpain catalytic domain-containing protein</fullName>
    </recommendedName>
</protein>
<dbReference type="PROSITE" id="PS00139">
    <property type="entry name" value="THIOL_PROTEASE_CYS"/>
    <property type="match status" value="1"/>
</dbReference>
<feature type="active site" evidence="2 3">
    <location>
        <position position="274"/>
    </location>
</feature>
<dbReference type="PROSITE" id="PS50203">
    <property type="entry name" value="CALPAIN_CAT"/>
    <property type="match status" value="1"/>
</dbReference>
<comment type="caution">
    <text evidence="5">The sequence shown here is derived from an EMBL/GenBank/DDBJ whole genome shotgun (WGS) entry which is preliminary data.</text>
</comment>
<dbReference type="InterPro" id="IPR001300">
    <property type="entry name" value="Peptidase_C2_calpain_cat"/>
</dbReference>
<dbReference type="Gene3D" id="3.90.70.10">
    <property type="entry name" value="Cysteine proteinases"/>
    <property type="match status" value="1"/>
</dbReference>
<organism evidence="5 6">
    <name type="scientific">Hypocrea virens (strain Gv29-8 / FGSC 10586)</name>
    <name type="common">Gliocladium virens</name>
    <name type="synonym">Trichoderma virens</name>
    <dbReference type="NCBI Taxonomy" id="413071"/>
    <lineage>
        <taxon>Eukaryota</taxon>
        <taxon>Fungi</taxon>
        <taxon>Dikarya</taxon>
        <taxon>Ascomycota</taxon>
        <taxon>Pezizomycotina</taxon>
        <taxon>Sordariomycetes</taxon>
        <taxon>Hypocreomycetidae</taxon>
        <taxon>Hypocreales</taxon>
        <taxon>Hypocreaceae</taxon>
        <taxon>Trichoderma</taxon>
    </lineage>
</organism>
<evidence type="ECO:0000313" key="5">
    <source>
        <dbReference type="EMBL" id="EHK19859.1"/>
    </source>
</evidence>
<dbReference type="VEuPathDB" id="FungiDB:TRIVIDRAFT_123651"/>
<evidence type="ECO:0000256" key="1">
    <source>
        <dbReference type="ARBA" id="ARBA00007623"/>
    </source>
</evidence>
<sequence length="502" mass="56950">AESYEEARIQCISKVEAVIAECRRTNLLFLDNHFDIENDLFANQDSNRQLDSSTYPFEPPKSVHRVPWIFKDPQFMTDSSSGYDVKQGVGGNCWWIAAVTTIAHRQDIMEKICVARNEACGVYGFVFHKDGGWISTVVDDNLYLSESDFNCDDEVYDPTGDKARFHKAQNQSNSEALHFAKCSSKNETWLPLLEKAYAKVHGDYQSLNGGWYSNAIEDLTGGVTTVIPGNGVLDKDRLWSEIMASALPNSTFVFGLSVSANGANFHRNGLITNHTYSVLTATEVTNEVGYTSRLLKIRNPWGENASQSVGEWSGPWSKGSSEWTLDIMKKINNESLNNGVFWMSFDDVLDNFKWLYKTRLFDDHWNLTQKWIQTSVPWVPTLLPTIFLVDITEPALVVFALSQVDSRYFTDLQGRYYFTLQFILKHRESGKVICECRAVNPEDNWSISCEVNLDCGIYEVVPRAFTSIESGRKSPLEVLKVWSYKNPSKLQKVGLQHDLAYS</sequence>
<dbReference type="eggNOG" id="KOG0045">
    <property type="taxonomic scope" value="Eukaryota"/>
</dbReference>
<accession>G9N0H7</accession>
<name>G9N0H7_HYPVG</name>
<feature type="active site" evidence="2 3">
    <location>
        <position position="299"/>
    </location>
</feature>
<dbReference type="InterPro" id="IPR000169">
    <property type="entry name" value="Pept_cys_AS"/>
</dbReference>
<gene>
    <name evidence="5" type="ORF">TRIVIDRAFT_123651</name>
</gene>
<dbReference type="SUPFAM" id="SSF54001">
    <property type="entry name" value="Cysteine proteinases"/>
    <property type="match status" value="1"/>
</dbReference>
<feature type="non-terminal residue" evidence="5">
    <location>
        <position position="1"/>
    </location>
</feature>
<dbReference type="EMBL" id="ABDF02000082">
    <property type="protein sequence ID" value="EHK19859.1"/>
    <property type="molecule type" value="Genomic_DNA"/>
</dbReference>
<keyword evidence="3" id="KW-0378">Hydrolase</keyword>
<dbReference type="GO" id="GO:0004198">
    <property type="term" value="F:calcium-dependent cysteine-type endopeptidase activity"/>
    <property type="evidence" value="ECO:0007669"/>
    <property type="project" value="InterPro"/>
</dbReference>
<dbReference type="InterPro" id="IPR038765">
    <property type="entry name" value="Papain-like_cys_pep_sf"/>
</dbReference>